<evidence type="ECO:0000313" key="2">
    <source>
        <dbReference type="Proteomes" id="UP000066995"/>
    </source>
</evidence>
<sequence length="47" mass="5467">MENKFRSLLLKSLNEIAKKSQNQTAYSLYLALFLPNLLIRGHYAQNL</sequence>
<dbReference type="PATRIC" id="fig|1433287.3.peg.634"/>
<dbReference type="KEGG" id="mvi:X808_6370"/>
<name>W0QBE3_9PAST</name>
<keyword evidence="2" id="KW-1185">Reference proteome</keyword>
<dbReference type="STRING" id="1433287.X808_6370"/>
<accession>W0QBE3</accession>
<organism evidence="1 2">
    <name type="scientific">Mannheimia varigena USDA-ARS-USMARC-1296</name>
    <dbReference type="NCBI Taxonomy" id="1433287"/>
    <lineage>
        <taxon>Bacteria</taxon>
        <taxon>Pseudomonadati</taxon>
        <taxon>Pseudomonadota</taxon>
        <taxon>Gammaproteobacteria</taxon>
        <taxon>Pasteurellales</taxon>
        <taxon>Pasteurellaceae</taxon>
        <taxon>Mannheimia</taxon>
    </lineage>
</organism>
<reference evidence="1 2" key="1">
    <citation type="submission" date="2013-12" db="EMBL/GenBank/DDBJ databases">
        <title>Annotation of the Mannheimia varigena USDA-ARS-USMARC-1296 complete genome.</title>
        <authorList>
            <person name="Harhay G.P."/>
            <person name="Clawson M.L."/>
            <person name="Murray R.W."/>
            <person name="Lubbers B.V."/>
            <person name="Heaton M.P."/>
            <person name="Chitko-Mckown C.G."/>
            <person name="Harhay D.M."/>
            <person name="Smith T.P.L."/>
        </authorList>
    </citation>
    <scope>NUCLEOTIDE SEQUENCE [LARGE SCALE GENOMIC DNA]</scope>
    <source>
        <strain evidence="1 2">USDA-ARS-USMARC-1296</strain>
    </source>
</reference>
<dbReference type="HOGENOM" id="CLU_207863_0_0_6"/>
<dbReference type="Proteomes" id="UP000066995">
    <property type="component" value="Chromosome"/>
</dbReference>
<proteinExistence type="predicted"/>
<gene>
    <name evidence="1" type="ORF">X808_6370</name>
</gene>
<dbReference type="AlphaFoldDB" id="W0QBE3"/>
<protein>
    <submittedName>
        <fullName evidence="1">Uncharacterized protein</fullName>
    </submittedName>
</protein>
<dbReference type="EMBL" id="CP006943">
    <property type="protein sequence ID" value="AHG75160.1"/>
    <property type="molecule type" value="Genomic_DNA"/>
</dbReference>
<evidence type="ECO:0000313" key="1">
    <source>
        <dbReference type="EMBL" id="AHG75160.1"/>
    </source>
</evidence>